<evidence type="ECO:0000256" key="2">
    <source>
        <dbReference type="ARBA" id="ARBA00022692"/>
    </source>
</evidence>
<keyword evidence="3 7" id="KW-1133">Transmembrane helix</keyword>
<dbReference type="SMART" id="SM00724">
    <property type="entry name" value="TLC"/>
    <property type="match status" value="1"/>
</dbReference>
<organism evidence="9 10">
    <name type="scientific">Glarea lozoyensis (strain ATCC 20868 / MF5171)</name>
    <dbReference type="NCBI Taxonomy" id="1116229"/>
    <lineage>
        <taxon>Eukaryota</taxon>
        <taxon>Fungi</taxon>
        <taxon>Dikarya</taxon>
        <taxon>Ascomycota</taxon>
        <taxon>Pezizomycotina</taxon>
        <taxon>Leotiomycetes</taxon>
        <taxon>Helotiales</taxon>
        <taxon>Helotiaceae</taxon>
        <taxon>Glarea</taxon>
    </lineage>
</organism>
<dbReference type="Pfam" id="PF03798">
    <property type="entry name" value="TRAM_LAG1_CLN8"/>
    <property type="match status" value="1"/>
</dbReference>
<dbReference type="EMBL" id="KE145371">
    <property type="protein sequence ID" value="EPE26156.1"/>
    <property type="molecule type" value="Genomic_DNA"/>
</dbReference>
<feature type="transmembrane region" description="Helical" evidence="7">
    <location>
        <begin position="71"/>
        <end position="92"/>
    </location>
</feature>
<dbReference type="OrthoDB" id="10266980at2759"/>
<evidence type="ECO:0000313" key="10">
    <source>
        <dbReference type="Proteomes" id="UP000016922"/>
    </source>
</evidence>
<protein>
    <recommendedName>
        <fullName evidence="8">TLC domain-containing protein</fullName>
    </recommendedName>
</protein>
<feature type="region of interest" description="Disordered" evidence="6">
    <location>
        <begin position="308"/>
        <end position="328"/>
    </location>
</feature>
<dbReference type="eggNOG" id="KOG4561">
    <property type="taxonomic scope" value="Eukaryota"/>
</dbReference>
<evidence type="ECO:0000256" key="4">
    <source>
        <dbReference type="ARBA" id="ARBA00023136"/>
    </source>
</evidence>
<feature type="transmembrane region" description="Helical" evidence="7">
    <location>
        <begin position="164"/>
        <end position="187"/>
    </location>
</feature>
<evidence type="ECO:0000256" key="6">
    <source>
        <dbReference type="SAM" id="MobiDB-lite"/>
    </source>
</evidence>
<keyword evidence="2 5" id="KW-0812">Transmembrane</keyword>
<gene>
    <name evidence="9" type="ORF">GLAREA_02068</name>
</gene>
<sequence length="328" mass="37330">MHDPYFPPLPALQRLVTPLCNALHLYTLPLHIHEILSVFVIYHVIFEYVAPPLSGYFLTKQYTGLSRESKLRWNMHCVSMVQSVTICVLALWVTAVDEERRTMNHEERMWGYTGAAGMVQALATGYFLFDLAVMVRYLDVFGVGMLTHASSCLVTYTLGFRPVFNYYGCVFMLYELSTPFLNFHWFFDKLNMTGSKAQLYNGIALITVFFSCRLVWGAYSSFNIYRDTWNALYFDPYTTKLSTNTDMMRFGSDHALPAWLLIIYMGGHITLQLLNVFWLGKMIAAIRKRFTPEAKAAKANGVTSNGAISKKKQLNGRATSNGVAKKLS</sequence>
<dbReference type="GO" id="GO:0055088">
    <property type="term" value="P:lipid homeostasis"/>
    <property type="evidence" value="ECO:0007669"/>
    <property type="project" value="TreeGrafter"/>
</dbReference>
<evidence type="ECO:0000256" key="5">
    <source>
        <dbReference type="PROSITE-ProRule" id="PRU00205"/>
    </source>
</evidence>
<evidence type="ECO:0000256" key="1">
    <source>
        <dbReference type="ARBA" id="ARBA00004141"/>
    </source>
</evidence>
<evidence type="ECO:0000256" key="3">
    <source>
        <dbReference type="ARBA" id="ARBA00022989"/>
    </source>
</evidence>
<dbReference type="GO" id="GO:0005783">
    <property type="term" value="C:endoplasmic reticulum"/>
    <property type="evidence" value="ECO:0007669"/>
    <property type="project" value="TreeGrafter"/>
</dbReference>
<dbReference type="InterPro" id="IPR006634">
    <property type="entry name" value="TLC-dom"/>
</dbReference>
<reference evidence="9 10" key="1">
    <citation type="journal article" date="2013" name="BMC Genomics">
        <title>Genomics-driven discovery of the pneumocandin biosynthetic gene cluster in the fungus Glarea lozoyensis.</title>
        <authorList>
            <person name="Chen L."/>
            <person name="Yue Q."/>
            <person name="Zhang X."/>
            <person name="Xiang M."/>
            <person name="Wang C."/>
            <person name="Li S."/>
            <person name="Che Y."/>
            <person name="Ortiz-Lopez F.J."/>
            <person name="Bills G.F."/>
            <person name="Liu X."/>
            <person name="An Z."/>
        </authorList>
    </citation>
    <scope>NUCLEOTIDE SEQUENCE [LARGE SCALE GENOMIC DNA]</scope>
    <source>
        <strain evidence="10">ATCC 20868 / MF5171</strain>
    </source>
</reference>
<evidence type="ECO:0000313" key="9">
    <source>
        <dbReference type="EMBL" id="EPE26156.1"/>
    </source>
</evidence>
<dbReference type="HOGENOM" id="CLU_034597_0_1_1"/>
<dbReference type="InterPro" id="IPR050846">
    <property type="entry name" value="TLCD"/>
</dbReference>
<dbReference type="PANTHER" id="PTHR13439:SF0">
    <property type="entry name" value="TOPOISOMERASE I DAMAGE AFFECTED PROTEIN 4"/>
    <property type="match status" value="1"/>
</dbReference>
<feature type="transmembrane region" description="Helical" evidence="7">
    <location>
        <begin position="112"/>
        <end position="133"/>
    </location>
</feature>
<proteinExistence type="predicted"/>
<evidence type="ECO:0000259" key="8">
    <source>
        <dbReference type="PROSITE" id="PS50922"/>
    </source>
</evidence>
<feature type="transmembrane region" description="Helical" evidence="7">
    <location>
        <begin position="35"/>
        <end position="59"/>
    </location>
</feature>
<dbReference type="PROSITE" id="PS50922">
    <property type="entry name" value="TLC"/>
    <property type="match status" value="1"/>
</dbReference>
<dbReference type="GO" id="GO:0016020">
    <property type="term" value="C:membrane"/>
    <property type="evidence" value="ECO:0007669"/>
    <property type="project" value="UniProtKB-SubCell"/>
</dbReference>
<keyword evidence="10" id="KW-1185">Reference proteome</keyword>
<accession>S3D278</accession>
<dbReference type="GeneID" id="19461126"/>
<comment type="subcellular location">
    <subcellularLocation>
        <location evidence="1">Membrane</location>
        <topology evidence="1">Multi-pass membrane protein</topology>
    </subcellularLocation>
</comment>
<keyword evidence="4 5" id="KW-0472">Membrane</keyword>
<dbReference type="RefSeq" id="XP_008087475.1">
    <property type="nucleotide sequence ID" value="XM_008089284.1"/>
</dbReference>
<dbReference type="Proteomes" id="UP000016922">
    <property type="component" value="Unassembled WGS sequence"/>
</dbReference>
<dbReference type="PANTHER" id="PTHR13439">
    <property type="entry name" value="CT120 PROTEIN"/>
    <property type="match status" value="1"/>
</dbReference>
<feature type="transmembrane region" description="Helical" evidence="7">
    <location>
        <begin position="256"/>
        <end position="279"/>
    </location>
</feature>
<dbReference type="OMA" id="HANNHTD"/>
<feature type="transmembrane region" description="Helical" evidence="7">
    <location>
        <begin position="140"/>
        <end position="158"/>
    </location>
</feature>
<name>S3D278_GLAL2</name>
<evidence type="ECO:0000256" key="7">
    <source>
        <dbReference type="SAM" id="Phobius"/>
    </source>
</evidence>
<feature type="transmembrane region" description="Helical" evidence="7">
    <location>
        <begin position="199"/>
        <end position="219"/>
    </location>
</feature>
<dbReference type="KEGG" id="glz:GLAREA_02068"/>
<feature type="domain" description="TLC" evidence="8">
    <location>
        <begin position="68"/>
        <end position="291"/>
    </location>
</feature>
<dbReference type="AlphaFoldDB" id="S3D278"/>